<evidence type="ECO:0000313" key="9">
    <source>
        <dbReference type="EMBL" id="KAG0261663.1"/>
    </source>
</evidence>
<dbReference type="InterPro" id="IPR038291">
    <property type="entry name" value="SAP30_C_sf"/>
</dbReference>
<dbReference type="InterPro" id="IPR025718">
    <property type="entry name" value="SAP30_Sin3-bd"/>
</dbReference>
<dbReference type="Gene3D" id="6.10.160.20">
    <property type="match status" value="1"/>
</dbReference>
<evidence type="ECO:0000256" key="1">
    <source>
        <dbReference type="ARBA" id="ARBA00004123"/>
    </source>
</evidence>
<feature type="compositionally biased region" description="Low complexity" evidence="7">
    <location>
        <begin position="1"/>
        <end position="15"/>
    </location>
</feature>
<name>A0A9P6Q6D9_9FUNG</name>
<keyword evidence="4" id="KW-0805">Transcription regulation</keyword>
<evidence type="ECO:0000256" key="4">
    <source>
        <dbReference type="ARBA" id="ARBA00023015"/>
    </source>
</evidence>
<gene>
    <name evidence="9" type="ORF">DFQ27_002820</name>
</gene>
<keyword evidence="10" id="KW-1185">Reference proteome</keyword>
<reference evidence="9" key="1">
    <citation type="journal article" date="2020" name="Fungal Divers.">
        <title>Resolving the Mortierellaceae phylogeny through synthesis of multi-gene phylogenetics and phylogenomics.</title>
        <authorList>
            <person name="Vandepol N."/>
            <person name="Liber J."/>
            <person name="Desiro A."/>
            <person name="Na H."/>
            <person name="Kennedy M."/>
            <person name="Barry K."/>
            <person name="Grigoriev I.V."/>
            <person name="Miller A.N."/>
            <person name="O'Donnell K."/>
            <person name="Stajich J.E."/>
            <person name="Bonito G."/>
        </authorList>
    </citation>
    <scope>NUCLEOTIDE SEQUENCE</scope>
    <source>
        <strain evidence="9">BC1065</strain>
    </source>
</reference>
<comment type="similarity">
    <text evidence="2">Belongs to the SAP30 family.</text>
</comment>
<keyword evidence="6" id="KW-0539">Nucleus</keyword>
<proteinExistence type="inferred from homology"/>
<evidence type="ECO:0000256" key="7">
    <source>
        <dbReference type="SAM" id="MobiDB-lite"/>
    </source>
</evidence>
<keyword evidence="5" id="KW-0804">Transcription</keyword>
<sequence length="114" mass="12019">MSSNSNASGNNASGGSNSGASGGRGGEGSGTKRKAEAPLIPVEFDGMDTATLRRYCRVNKLKPKSSKNKDDLVAAATKHWLSVNPKEVDTVAHFLYAVRHKHNVLKLTMPVPGA</sequence>
<evidence type="ECO:0000256" key="6">
    <source>
        <dbReference type="ARBA" id="ARBA00023242"/>
    </source>
</evidence>
<dbReference type="GO" id="GO:0005634">
    <property type="term" value="C:nucleus"/>
    <property type="evidence" value="ECO:0007669"/>
    <property type="project" value="UniProtKB-SubCell"/>
</dbReference>
<dbReference type="OrthoDB" id="510958at2759"/>
<feature type="domain" description="Histone deacetylase complex subunit SAP30 Sin3 binding" evidence="8">
    <location>
        <begin position="48"/>
        <end position="99"/>
    </location>
</feature>
<evidence type="ECO:0000256" key="3">
    <source>
        <dbReference type="ARBA" id="ARBA00022491"/>
    </source>
</evidence>
<keyword evidence="3" id="KW-0678">Repressor</keyword>
<dbReference type="InterPro" id="IPR024145">
    <property type="entry name" value="His_deAcase_SAP30/SAP30L"/>
</dbReference>
<dbReference type="AlphaFoldDB" id="A0A9P6Q6D9"/>
<feature type="region of interest" description="Disordered" evidence="7">
    <location>
        <begin position="1"/>
        <end position="37"/>
    </location>
</feature>
<comment type="subcellular location">
    <subcellularLocation>
        <location evidence="1">Nucleus</location>
    </subcellularLocation>
</comment>
<comment type="caution">
    <text evidence="9">The sequence shown here is derived from an EMBL/GenBank/DDBJ whole genome shotgun (WGS) entry which is preliminary data.</text>
</comment>
<dbReference type="Pfam" id="PF13867">
    <property type="entry name" value="SAP30_Sin3_bdg"/>
    <property type="match status" value="1"/>
</dbReference>
<accession>A0A9P6Q6D9</accession>
<dbReference type="Proteomes" id="UP000807716">
    <property type="component" value="Unassembled WGS sequence"/>
</dbReference>
<evidence type="ECO:0000256" key="2">
    <source>
        <dbReference type="ARBA" id="ARBA00006283"/>
    </source>
</evidence>
<feature type="compositionally biased region" description="Gly residues" evidence="7">
    <location>
        <begin position="16"/>
        <end position="29"/>
    </location>
</feature>
<protein>
    <recommendedName>
        <fullName evidence="8">Histone deacetylase complex subunit SAP30 Sin3 binding domain-containing protein</fullName>
    </recommendedName>
</protein>
<evidence type="ECO:0000256" key="5">
    <source>
        <dbReference type="ARBA" id="ARBA00023163"/>
    </source>
</evidence>
<evidence type="ECO:0000259" key="8">
    <source>
        <dbReference type="Pfam" id="PF13867"/>
    </source>
</evidence>
<dbReference type="EMBL" id="JAAAJB010000209">
    <property type="protein sequence ID" value="KAG0261663.1"/>
    <property type="molecule type" value="Genomic_DNA"/>
</dbReference>
<organism evidence="9 10">
    <name type="scientific">Actinomortierella ambigua</name>
    <dbReference type="NCBI Taxonomy" id="1343610"/>
    <lineage>
        <taxon>Eukaryota</taxon>
        <taxon>Fungi</taxon>
        <taxon>Fungi incertae sedis</taxon>
        <taxon>Mucoromycota</taxon>
        <taxon>Mortierellomycotina</taxon>
        <taxon>Mortierellomycetes</taxon>
        <taxon>Mortierellales</taxon>
        <taxon>Mortierellaceae</taxon>
        <taxon>Actinomortierella</taxon>
    </lineage>
</organism>
<evidence type="ECO:0000313" key="10">
    <source>
        <dbReference type="Proteomes" id="UP000807716"/>
    </source>
</evidence>
<dbReference type="PANTHER" id="PTHR13286">
    <property type="entry name" value="SAP30"/>
    <property type="match status" value="1"/>
</dbReference>